<dbReference type="Gene3D" id="2.60.40.2380">
    <property type="match status" value="1"/>
</dbReference>
<keyword evidence="1" id="KW-0175">Coiled coil</keyword>
<feature type="transmembrane region" description="Helical" evidence="2">
    <location>
        <begin position="198"/>
        <end position="220"/>
    </location>
</feature>
<name>A0A1G7GB48_9BACT</name>
<organism evidence="5 6">
    <name type="scientific">Dyadobacter soli</name>
    <dbReference type="NCBI Taxonomy" id="659014"/>
    <lineage>
        <taxon>Bacteria</taxon>
        <taxon>Pseudomonadati</taxon>
        <taxon>Bacteroidota</taxon>
        <taxon>Cytophagia</taxon>
        <taxon>Cytophagales</taxon>
        <taxon>Spirosomataceae</taxon>
        <taxon>Dyadobacter</taxon>
    </lineage>
</organism>
<accession>A0A1G7GB48</accession>
<feature type="transmembrane region" description="Helical" evidence="2">
    <location>
        <begin position="261"/>
        <end position="283"/>
    </location>
</feature>
<feature type="transmembrane region" description="Helical" evidence="2">
    <location>
        <begin position="227"/>
        <end position="249"/>
    </location>
</feature>
<sequence length="652" mass="76075">MVHFPDTHHFADYIRRAIVAALLVMGALVPALAQRAVTVADEQDQHIFTGEEIQFLEDTAGVYTFEDVRSPALSGRFIKSTTNTPQNYNLKSTYWFRIRIKHYPESSKNWILEFFDQTIDNITAYLPDGKSGYTERKMGDDLPFENREYAHKNFEINIANDAAFEGTYYFRVKSHQTADAIIVLRSVNRFIAYALDEYFIFGIFYGMVLVFSFYNLMMYLAVRQVQYLYYVLYNLCVGLFEMCVDGIAYQYLWPNAPEWNQYAYGIALYGISIFALQFTRTLLYTHKKAPVLDRFIIWVMALRTIFFGICFVVDTNWFSYKFVELVPLAVAFYTGIYIYRQGYHPARFFVLGYAFLSLGFIHKLLLMLHVEGLNFGVITYYSLSICFVIEMIFLSFAIGDKVRILKKKKDNAQRQIIHQMRLNEKLKDSLNVRLEAEVEERTREVLEKSAIIEIQNQELTQVNELLQKQKEEILQMNLLLEKDNEALHTNVVKVTQARVMSTEVDFEEFSKIYPDNDSCFRFLAGMKWGNDSAREHYECRKCGHDHSFHGHSPYSRRCAKCDYDESVIAHTIFQNTRIPINKAFYMVFLIYTTKGKISSHKLSEILSIRQSTCWAYASRIKKVMHDRRKEIAASKSGEGWSLLVLEHSLEAV</sequence>
<keyword evidence="6" id="KW-1185">Reference proteome</keyword>
<gene>
    <name evidence="5" type="ORF">SAMN04487996_107192</name>
</gene>
<dbReference type="EMBL" id="FNAN01000007">
    <property type="protein sequence ID" value="SDE85327.1"/>
    <property type="molecule type" value="Genomic_DNA"/>
</dbReference>
<evidence type="ECO:0000313" key="5">
    <source>
        <dbReference type="EMBL" id="SDE85327.1"/>
    </source>
</evidence>
<dbReference type="Pfam" id="PF07695">
    <property type="entry name" value="7TMR-DISM_7TM"/>
    <property type="match status" value="1"/>
</dbReference>
<feature type="transmembrane region" description="Helical" evidence="2">
    <location>
        <begin position="320"/>
        <end position="339"/>
    </location>
</feature>
<reference evidence="6" key="1">
    <citation type="submission" date="2016-10" db="EMBL/GenBank/DDBJ databases">
        <authorList>
            <person name="Varghese N."/>
            <person name="Submissions S."/>
        </authorList>
    </citation>
    <scope>NUCLEOTIDE SEQUENCE [LARGE SCALE GENOMIC DNA]</scope>
    <source>
        <strain evidence="6">DSM 25329</strain>
    </source>
</reference>
<feature type="domain" description="7TM-DISM receptor extracellular" evidence="3">
    <location>
        <begin position="197"/>
        <end position="401"/>
    </location>
</feature>
<protein>
    <submittedName>
        <fullName evidence="5">7TMR-DISM extracellular 2</fullName>
    </submittedName>
</protein>
<proteinExistence type="predicted"/>
<dbReference type="OrthoDB" id="9783459at2"/>
<feature type="transmembrane region" description="Helical" evidence="2">
    <location>
        <begin position="346"/>
        <end position="366"/>
    </location>
</feature>
<dbReference type="InterPro" id="IPR011622">
    <property type="entry name" value="7TMR_DISM_rcpt_extracell_dom2"/>
</dbReference>
<dbReference type="InterPro" id="IPR011623">
    <property type="entry name" value="7TMR_DISM_rcpt_extracell_dom1"/>
</dbReference>
<keyword evidence="2" id="KW-0812">Transmembrane</keyword>
<dbReference type="AlphaFoldDB" id="A0A1G7GB48"/>
<evidence type="ECO:0000259" key="4">
    <source>
        <dbReference type="Pfam" id="PF07696"/>
    </source>
</evidence>
<keyword evidence="2" id="KW-1133">Transmembrane helix</keyword>
<feature type="domain" description="7TM-DISM receptor extracellular" evidence="4">
    <location>
        <begin position="51"/>
        <end position="184"/>
    </location>
</feature>
<evidence type="ECO:0000259" key="3">
    <source>
        <dbReference type="Pfam" id="PF07695"/>
    </source>
</evidence>
<dbReference type="Pfam" id="PF07696">
    <property type="entry name" value="7TMR-DISMED2"/>
    <property type="match status" value="1"/>
</dbReference>
<dbReference type="STRING" id="659014.SAMN04487996_107192"/>
<dbReference type="RefSeq" id="WP_090150350.1">
    <property type="nucleotide sequence ID" value="NZ_FNAN01000007.1"/>
</dbReference>
<keyword evidence="2" id="KW-0472">Membrane</keyword>
<evidence type="ECO:0000313" key="6">
    <source>
        <dbReference type="Proteomes" id="UP000198748"/>
    </source>
</evidence>
<feature type="transmembrane region" description="Helical" evidence="2">
    <location>
        <begin position="378"/>
        <end position="399"/>
    </location>
</feature>
<feature type="coiled-coil region" evidence="1">
    <location>
        <begin position="452"/>
        <end position="486"/>
    </location>
</feature>
<feature type="transmembrane region" description="Helical" evidence="2">
    <location>
        <begin position="295"/>
        <end position="314"/>
    </location>
</feature>
<evidence type="ECO:0000256" key="2">
    <source>
        <dbReference type="SAM" id="Phobius"/>
    </source>
</evidence>
<evidence type="ECO:0000256" key="1">
    <source>
        <dbReference type="SAM" id="Coils"/>
    </source>
</evidence>
<dbReference type="Proteomes" id="UP000198748">
    <property type="component" value="Unassembled WGS sequence"/>
</dbReference>